<dbReference type="PANTHER" id="PTHR21660">
    <property type="entry name" value="THIOESTERASE SUPERFAMILY MEMBER-RELATED"/>
    <property type="match status" value="1"/>
</dbReference>
<dbReference type="InterPro" id="IPR029069">
    <property type="entry name" value="HotDog_dom_sf"/>
</dbReference>
<dbReference type="InterPro" id="IPR039298">
    <property type="entry name" value="ACOT13"/>
</dbReference>
<organism evidence="2 3">
    <name type="scientific">Linum tenue</name>
    <dbReference type="NCBI Taxonomy" id="586396"/>
    <lineage>
        <taxon>Eukaryota</taxon>
        <taxon>Viridiplantae</taxon>
        <taxon>Streptophyta</taxon>
        <taxon>Embryophyta</taxon>
        <taxon>Tracheophyta</taxon>
        <taxon>Spermatophyta</taxon>
        <taxon>Magnoliopsida</taxon>
        <taxon>eudicotyledons</taxon>
        <taxon>Gunneridae</taxon>
        <taxon>Pentapetalae</taxon>
        <taxon>rosids</taxon>
        <taxon>fabids</taxon>
        <taxon>Malpighiales</taxon>
        <taxon>Linaceae</taxon>
        <taxon>Linum</taxon>
    </lineage>
</organism>
<keyword evidence="3" id="KW-1185">Reference proteome</keyword>
<dbReference type="CDD" id="cd03443">
    <property type="entry name" value="PaaI_thioesterase"/>
    <property type="match status" value="1"/>
</dbReference>
<sequence length="147" mass="15797">MGGETGDGGVAESNQLLEDRANSYQTLEGLTMKGIRIAESRKGFLRCHFVVSNLITVNGNWEIGAMATLIDAVGVTAVYSLIRHLKGSVELSISVLSTAKAQEEMEIEAKIVGGRGRLVSVVIEVRRRSNGELIALGKQWVAKASKL</sequence>
<gene>
    <name evidence="2" type="ORF">LITE_LOCUS19423</name>
</gene>
<reference evidence="2" key="1">
    <citation type="submission" date="2022-08" db="EMBL/GenBank/DDBJ databases">
        <authorList>
            <person name="Gutierrez-Valencia J."/>
        </authorList>
    </citation>
    <scope>NUCLEOTIDE SEQUENCE</scope>
</reference>
<evidence type="ECO:0000256" key="1">
    <source>
        <dbReference type="ARBA" id="ARBA00022801"/>
    </source>
</evidence>
<dbReference type="PANTHER" id="PTHR21660:SF1">
    <property type="entry name" value="ACYL-COENZYME A THIOESTERASE 13"/>
    <property type="match status" value="1"/>
</dbReference>
<dbReference type="AlphaFoldDB" id="A0AAV0KP83"/>
<comment type="caution">
    <text evidence="2">The sequence shown here is derived from an EMBL/GenBank/DDBJ whole genome shotgun (WGS) entry which is preliminary data.</text>
</comment>
<proteinExistence type="predicted"/>
<evidence type="ECO:0000313" key="2">
    <source>
        <dbReference type="EMBL" id="CAI0423195.1"/>
    </source>
</evidence>
<protein>
    <recommendedName>
        <fullName evidence="4">Thioesterase domain-containing protein</fullName>
    </recommendedName>
</protein>
<name>A0AAV0KP83_9ROSI</name>
<dbReference type="EMBL" id="CAMGYJ010000005">
    <property type="protein sequence ID" value="CAI0423195.1"/>
    <property type="molecule type" value="Genomic_DNA"/>
</dbReference>
<dbReference type="Gene3D" id="3.10.129.10">
    <property type="entry name" value="Hotdog Thioesterase"/>
    <property type="match status" value="1"/>
</dbReference>
<dbReference type="GO" id="GO:0047617">
    <property type="term" value="F:fatty acyl-CoA hydrolase activity"/>
    <property type="evidence" value="ECO:0007669"/>
    <property type="project" value="InterPro"/>
</dbReference>
<evidence type="ECO:0000313" key="3">
    <source>
        <dbReference type="Proteomes" id="UP001154282"/>
    </source>
</evidence>
<dbReference type="SUPFAM" id="SSF54637">
    <property type="entry name" value="Thioesterase/thiol ester dehydrase-isomerase"/>
    <property type="match status" value="1"/>
</dbReference>
<dbReference type="Proteomes" id="UP001154282">
    <property type="component" value="Unassembled WGS sequence"/>
</dbReference>
<evidence type="ECO:0008006" key="4">
    <source>
        <dbReference type="Google" id="ProtNLM"/>
    </source>
</evidence>
<keyword evidence="1" id="KW-0378">Hydrolase</keyword>
<accession>A0AAV0KP83</accession>